<dbReference type="Proteomes" id="UP000824890">
    <property type="component" value="Unassembled WGS sequence"/>
</dbReference>
<protein>
    <submittedName>
        <fullName evidence="2">Uncharacterized protein</fullName>
    </submittedName>
</protein>
<feature type="transmembrane region" description="Helical" evidence="1">
    <location>
        <begin position="197"/>
        <end position="218"/>
    </location>
</feature>
<keyword evidence="1" id="KW-0472">Membrane</keyword>
<keyword evidence="1" id="KW-0812">Transmembrane</keyword>
<evidence type="ECO:0000256" key="1">
    <source>
        <dbReference type="SAM" id="Phobius"/>
    </source>
</evidence>
<dbReference type="EMBL" id="JAGKQM010000019">
    <property type="protein sequence ID" value="KAH0857493.1"/>
    <property type="molecule type" value="Genomic_DNA"/>
</dbReference>
<evidence type="ECO:0000313" key="3">
    <source>
        <dbReference type="Proteomes" id="UP000824890"/>
    </source>
</evidence>
<feature type="transmembrane region" description="Helical" evidence="1">
    <location>
        <begin position="27"/>
        <end position="53"/>
    </location>
</feature>
<organism evidence="2 3">
    <name type="scientific">Brassica napus</name>
    <name type="common">Rape</name>
    <dbReference type="NCBI Taxonomy" id="3708"/>
    <lineage>
        <taxon>Eukaryota</taxon>
        <taxon>Viridiplantae</taxon>
        <taxon>Streptophyta</taxon>
        <taxon>Embryophyta</taxon>
        <taxon>Tracheophyta</taxon>
        <taxon>Spermatophyta</taxon>
        <taxon>Magnoliopsida</taxon>
        <taxon>eudicotyledons</taxon>
        <taxon>Gunneridae</taxon>
        <taxon>Pentapetalae</taxon>
        <taxon>rosids</taxon>
        <taxon>malvids</taxon>
        <taxon>Brassicales</taxon>
        <taxon>Brassicaceae</taxon>
        <taxon>Brassiceae</taxon>
        <taxon>Brassica</taxon>
    </lineage>
</organism>
<comment type="caution">
    <text evidence="2">The sequence shown here is derived from an EMBL/GenBank/DDBJ whole genome shotgun (WGS) entry which is preliminary data.</text>
</comment>
<evidence type="ECO:0000313" key="2">
    <source>
        <dbReference type="EMBL" id="KAH0857493.1"/>
    </source>
</evidence>
<reference evidence="2 3" key="1">
    <citation type="submission" date="2021-05" db="EMBL/GenBank/DDBJ databases">
        <title>Genome Assembly of Synthetic Allotetraploid Brassica napus Reveals Homoeologous Exchanges between Subgenomes.</title>
        <authorList>
            <person name="Davis J.T."/>
        </authorList>
    </citation>
    <scope>NUCLEOTIDE SEQUENCE [LARGE SCALE GENOMIC DNA]</scope>
    <source>
        <strain evidence="3">cv. Da-Ae</strain>
        <tissue evidence="2">Seedling</tissue>
    </source>
</reference>
<accession>A0ABQ7XNQ3</accession>
<keyword evidence="3" id="KW-1185">Reference proteome</keyword>
<gene>
    <name evidence="2" type="ORF">HID58_085754</name>
</gene>
<keyword evidence="1" id="KW-1133">Transmembrane helix</keyword>
<name>A0ABQ7XNQ3_BRANA</name>
<sequence>MEIISHLRSTPVTPEFLHVILKRYDLFISHLGLICSHYLLQYILPALCIIFFLNGSSQNGLRRRIAFPERTAATRWRYNLKNPPAKRIRQEVKEMQANPSDDFMSLPLEVTSPNGALGSVDYPKDEFITTSLAKQPWFENIFLWNLDDQIIEEAAEAVNVSPSAGLLATAEVAAKASGSGMQRMVRRAAQKPVDDRLFTWAAVGITITILILLLKKFIRSSGFVDES</sequence>
<proteinExistence type="predicted"/>